<dbReference type="PANTHER" id="PTHR12843">
    <property type="entry name" value="PROTEIN-LYSINE N-METHYLTRANSFERASE METTL10"/>
    <property type="match status" value="1"/>
</dbReference>
<evidence type="ECO:0000259" key="1">
    <source>
        <dbReference type="Pfam" id="PF13649"/>
    </source>
</evidence>
<dbReference type="PANTHER" id="PTHR12843:SF5">
    <property type="entry name" value="EEF1A LYSINE METHYLTRANSFERASE 2"/>
    <property type="match status" value="1"/>
</dbReference>
<comment type="caution">
    <text evidence="2">The sequence shown here is derived from an EMBL/GenBank/DDBJ whole genome shotgun (WGS) entry which is preliminary data.</text>
</comment>
<dbReference type="EMBL" id="PVTQ01000024">
    <property type="protein sequence ID" value="PRY84421.1"/>
    <property type="molecule type" value="Genomic_DNA"/>
</dbReference>
<dbReference type="InterPro" id="IPR041698">
    <property type="entry name" value="Methyltransf_25"/>
</dbReference>
<dbReference type="SUPFAM" id="SSF53335">
    <property type="entry name" value="S-adenosyl-L-methionine-dependent methyltransferases"/>
    <property type="match status" value="1"/>
</dbReference>
<dbReference type="CDD" id="cd02440">
    <property type="entry name" value="AdoMet_MTases"/>
    <property type="match status" value="1"/>
</dbReference>
<gene>
    <name evidence="2" type="ORF">CLV74_12418</name>
</gene>
<feature type="domain" description="Methyltransferase" evidence="1">
    <location>
        <begin position="57"/>
        <end position="152"/>
    </location>
</feature>
<accession>A0A2T0WCI8</accession>
<evidence type="ECO:0000313" key="3">
    <source>
        <dbReference type="Proteomes" id="UP000238392"/>
    </source>
</evidence>
<keyword evidence="3" id="KW-1185">Reference proteome</keyword>
<dbReference type="GO" id="GO:0032259">
    <property type="term" value="P:methylation"/>
    <property type="evidence" value="ECO:0007669"/>
    <property type="project" value="UniProtKB-KW"/>
</dbReference>
<dbReference type="GO" id="GO:0008168">
    <property type="term" value="F:methyltransferase activity"/>
    <property type="evidence" value="ECO:0007669"/>
    <property type="project" value="UniProtKB-KW"/>
</dbReference>
<proteinExistence type="predicted"/>
<organism evidence="2 3">
    <name type="scientific">Donghicola tyrosinivorans</name>
    <dbReference type="NCBI Taxonomy" id="1652492"/>
    <lineage>
        <taxon>Bacteria</taxon>
        <taxon>Pseudomonadati</taxon>
        <taxon>Pseudomonadota</taxon>
        <taxon>Alphaproteobacteria</taxon>
        <taxon>Rhodobacterales</taxon>
        <taxon>Roseobacteraceae</taxon>
        <taxon>Donghicola</taxon>
    </lineage>
</organism>
<evidence type="ECO:0000313" key="2">
    <source>
        <dbReference type="EMBL" id="PRY84421.1"/>
    </source>
</evidence>
<dbReference type="Pfam" id="PF13649">
    <property type="entry name" value="Methyltransf_25"/>
    <property type="match status" value="1"/>
</dbReference>
<dbReference type="InterPro" id="IPR029063">
    <property type="entry name" value="SAM-dependent_MTases_sf"/>
</dbReference>
<keyword evidence="2" id="KW-0808">Transferase</keyword>
<dbReference type="Gene3D" id="3.40.50.150">
    <property type="entry name" value="Vaccinia Virus protein VP39"/>
    <property type="match status" value="1"/>
</dbReference>
<dbReference type="AlphaFoldDB" id="A0A2T0WCI8"/>
<sequence>MVCRSASVGMAMSVDRKEHWDTVYGKTPETSLSWHQDDPTVSLDLIRMAGIPRGASVIDIGGGMSRFTDAVLAMGLRDVTILDLSQVALDAARDRLGPAGGSLTWLCKDITTWSPTRQYDLWHDRAVFHFLTDPADRAAYIESLTRAVRIDGHAIIATFAPDGPDRCSGLPVVRYSPENIAVLLADSFAPVAHRRHLHQTPKGAEQAFQFSLIRRVG</sequence>
<protein>
    <submittedName>
        <fullName evidence="2">Methyltransferase family protein</fullName>
    </submittedName>
</protein>
<name>A0A2T0WCI8_9RHOB</name>
<reference evidence="2 3" key="1">
    <citation type="submission" date="2018-03" db="EMBL/GenBank/DDBJ databases">
        <title>Genomic Encyclopedia of Archaeal and Bacterial Type Strains, Phase II (KMG-II): from individual species to whole genera.</title>
        <authorList>
            <person name="Goeker M."/>
        </authorList>
    </citation>
    <scope>NUCLEOTIDE SEQUENCE [LARGE SCALE GENOMIC DNA]</scope>
    <source>
        <strain evidence="2 3">DSM 100212</strain>
    </source>
</reference>
<dbReference type="Proteomes" id="UP000238392">
    <property type="component" value="Unassembled WGS sequence"/>
</dbReference>
<keyword evidence="2" id="KW-0489">Methyltransferase</keyword>